<dbReference type="PANTHER" id="PTHR34512:SF30">
    <property type="entry name" value="OUTER MEMBRANE PROTEIN ASSEMBLY FACTOR BAMB"/>
    <property type="match status" value="1"/>
</dbReference>
<protein>
    <submittedName>
        <fullName evidence="3">PQQ-binding-like beta-propeller repeat protein</fullName>
    </submittedName>
</protein>
<dbReference type="InterPro" id="IPR011047">
    <property type="entry name" value="Quinoprotein_ADH-like_sf"/>
</dbReference>
<sequence length="425" mass="44816">MGTPKGTGTLSGARNRRRSIIAAVAAVLAVVAAGAIAYRVLAPAEELTPARVAYPSPATRAPGVIGALPTAPLIVDDRIRVHASPRQVVADHPVDARTRRTPYWSYRRWPAQLTGVVAAHTTVVTRWSDGELVALDARTGRISWRASGPEPGQGYEGRRTGAVEVYAPSGLHTATTRDGQAVLVVTGRTELRGVDLVTGRELWRDAVAPSCRRDGLTTTTGQFVSVDVCASPQMAEFRNVADGTPVTRWRPEDAGSKLTVDGLDCGPGRSGCPALRTTSGESSRGWFPATGGPVAVPALDSPEVVLAGEWAIAPGPTELVARVADTGSPAWRRSDLGPVRILATQPGRVHLLSEAGDLINLDPATGTESSRFPFTQGRRGVTWVPGFAYAAGGFLAVERLATPVDPTADDDAYYLHMEPVIFAAS</sequence>
<comment type="caution">
    <text evidence="3">The sequence shown here is derived from an EMBL/GenBank/DDBJ whole genome shotgun (WGS) entry which is preliminary data.</text>
</comment>
<dbReference type="RefSeq" id="WP_377568057.1">
    <property type="nucleotide sequence ID" value="NZ_JBHTMP010000007.1"/>
</dbReference>
<dbReference type="SUPFAM" id="SSF50998">
    <property type="entry name" value="Quinoprotein alcohol dehydrogenase-like"/>
    <property type="match status" value="1"/>
</dbReference>
<feature type="domain" description="Pyrrolo-quinoline quinone repeat" evidence="2">
    <location>
        <begin position="111"/>
        <end position="255"/>
    </location>
</feature>
<keyword evidence="1" id="KW-0812">Transmembrane</keyword>
<name>A0ABW3Y8I2_9ACTN</name>
<accession>A0ABW3Y8I2</accession>
<feature type="transmembrane region" description="Helical" evidence="1">
    <location>
        <begin position="20"/>
        <end position="41"/>
    </location>
</feature>
<organism evidence="3 4">
    <name type="scientific">Micromonospora sonneratiae</name>
    <dbReference type="NCBI Taxonomy" id="1184706"/>
    <lineage>
        <taxon>Bacteria</taxon>
        <taxon>Bacillati</taxon>
        <taxon>Actinomycetota</taxon>
        <taxon>Actinomycetes</taxon>
        <taxon>Micromonosporales</taxon>
        <taxon>Micromonosporaceae</taxon>
        <taxon>Micromonospora</taxon>
    </lineage>
</organism>
<dbReference type="Gene3D" id="2.130.10.10">
    <property type="entry name" value="YVTN repeat-like/Quinoprotein amine dehydrogenase"/>
    <property type="match status" value="1"/>
</dbReference>
<evidence type="ECO:0000313" key="4">
    <source>
        <dbReference type="Proteomes" id="UP001597260"/>
    </source>
</evidence>
<keyword evidence="1" id="KW-0472">Membrane</keyword>
<dbReference type="InterPro" id="IPR015943">
    <property type="entry name" value="WD40/YVTN_repeat-like_dom_sf"/>
</dbReference>
<dbReference type="InterPro" id="IPR002372">
    <property type="entry name" value="PQQ_rpt_dom"/>
</dbReference>
<keyword evidence="4" id="KW-1185">Reference proteome</keyword>
<dbReference type="Pfam" id="PF13360">
    <property type="entry name" value="PQQ_2"/>
    <property type="match status" value="1"/>
</dbReference>
<keyword evidence="1" id="KW-1133">Transmembrane helix</keyword>
<dbReference type="Proteomes" id="UP001597260">
    <property type="component" value="Unassembled WGS sequence"/>
</dbReference>
<proteinExistence type="predicted"/>
<evidence type="ECO:0000259" key="2">
    <source>
        <dbReference type="Pfam" id="PF13360"/>
    </source>
</evidence>
<gene>
    <name evidence="3" type="ORF">ACFQ4H_06580</name>
</gene>
<evidence type="ECO:0000313" key="3">
    <source>
        <dbReference type="EMBL" id="MFD1320754.1"/>
    </source>
</evidence>
<reference evidence="4" key="1">
    <citation type="journal article" date="2019" name="Int. J. Syst. Evol. Microbiol.">
        <title>The Global Catalogue of Microorganisms (GCM) 10K type strain sequencing project: providing services to taxonomists for standard genome sequencing and annotation.</title>
        <authorList>
            <consortium name="The Broad Institute Genomics Platform"/>
            <consortium name="The Broad Institute Genome Sequencing Center for Infectious Disease"/>
            <person name="Wu L."/>
            <person name="Ma J."/>
        </authorList>
    </citation>
    <scope>NUCLEOTIDE SEQUENCE [LARGE SCALE GENOMIC DNA]</scope>
    <source>
        <strain evidence="4">JCM 31037</strain>
    </source>
</reference>
<dbReference type="EMBL" id="JBHTMP010000007">
    <property type="protein sequence ID" value="MFD1320754.1"/>
    <property type="molecule type" value="Genomic_DNA"/>
</dbReference>
<dbReference type="PANTHER" id="PTHR34512">
    <property type="entry name" value="CELL SURFACE PROTEIN"/>
    <property type="match status" value="1"/>
</dbReference>
<evidence type="ECO:0000256" key="1">
    <source>
        <dbReference type="SAM" id="Phobius"/>
    </source>
</evidence>